<keyword evidence="5" id="KW-1185">Reference proteome</keyword>
<name>A0A443NVU5_9MAGN</name>
<feature type="compositionally biased region" description="Basic and acidic residues" evidence="1">
    <location>
        <begin position="312"/>
        <end position="324"/>
    </location>
</feature>
<feature type="domain" description="Leucine zipper homeobox-associated" evidence="2">
    <location>
        <begin position="114"/>
        <end position="157"/>
    </location>
</feature>
<dbReference type="OrthoDB" id="1939646at2759"/>
<dbReference type="InterPro" id="IPR012417">
    <property type="entry name" value="CaM-bd_dom_pln"/>
</dbReference>
<dbReference type="Proteomes" id="UP000283530">
    <property type="component" value="Unassembled WGS sequence"/>
</dbReference>
<protein>
    <submittedName>
        <fullName evidence="4">ABC transporter F family member 4-like protein</fullName>
    </submittedName>
</protein>
<feature type="domain" description="Calmodulin-binding" evidence="3">
    <location>
        <begin position="475"/>
        <end position="570"/>
    </location>
</feature>
<organism evidence="4 5">
    <name type="scientific">Cinnamomum micranthum f. kanehirae</name>
    <dbReference type="NCBI Taxonomy" id="337451"/>
    <lineage>
        <taxon>Eukaryota</taxon>
        <taxon>Viridiplantae</taxon>
        <taxon>Streptophyta</taxon>
        <taxon>Embryophyta</taxon>
        <taxon>Tracheophyta</taxon>
        <taxon>Spermatophyta</taxon>
        <taxon>Magnoliopsida</taxon>
        <taxon>Magnoliidae</taxon>
        <taxon>Laurales</taxon>
        <taxon>Lauraceae</taxon>
        <taxon>Cinnamomum</taxon>
    </lineage>
</organism>
<evidence type="ECO:0000259" key="3">
    <source>
        <dbReference type="SMART" id="SM01054"/>
    </source>
</evidence>
<evidence type="ECO:0000313" key="5">
    <source>
        <dbReference type="Proteomes" id="UP000283530"/>
    </source>
</evidence>
<dbReference type="AlphaFoldDB" id="A0A443NVU5"/>
<dbReference type="GO" id="GO:0006355">
    <property type="term" value="P:regulation of DNA-templated transcription"/>
    <property type="evidence" value="ECO:0007669"/>
    <property type="project" value="InterPro"/>
</dbReference>
<dbReference type="SMART" id="SM01054">
    <property type="entry name" value="CaM_binding"/>
    <property type="match status" value="1"/>
</dbReference>
<feature type="region of interest" description="Disordered" evidence="1">
    <location>
        <begin position="426"/>
        <end position="471"/>
    </location>
</feature>
<dbReference type="PANTHER" id="PTHR33349">
    <property type="entry name" value="EMB|CAB62594.1"/>
    <property type="match status" value="1"/>
</dbReference>
<accession>A0A443NVU5</accession>
<feature type="compositionally biased region" description="Low complexity" evidence="1">
    <location>
        <begin position="325"/>
        <end position="338"/>
    </location>
</feature>
<feature type="compositionally biased region" description="Polar residues" evidence="1">
    <location>
        <begin position="74"/>
        <end position="83"/>
    </location>
</feature>
<dbReference type="SMART" id="SM00340">
    <property type="entry name" value="HALZ"/>
    <property type="match status" value="1"/>
</dbReference>
<sequence length="573" mass="64578">MEGEEEACDTRVCLGNGCRGYGGSEERGGHGQGQPPVKLHMLFPTRLDTIEEEGAVEEEEKEGDCDGNGNDNGKSGTWKKQTLTKEQSSMLQGIFKERTHVDMPCMVFCRTKSRQMEHERLILEEWCAGLAKENLRLKKELQELKSIERSSPFYYQPPKATATALALGMCSSCKKIAMIEVLLSYVSPQIMATREKEVGHAKRNRFLSPSTPPKTDVFHRRSTSISSWPGSPCKENPVLKEKPIPHYRLPTISSSKEVCMIGKRYEIKQLTLNTARPGSPKGKPHTPKLNWPKTLKSLAYGKNQPVMKTNTPRKESSVMERREATPTSPGTSRTSTTSIEFHMGERPTTAPHMQEEEKTEHDLEVETVKEEVVKYGPLDIPPPQDQTLCDHEVLKSCNSTAFLEEEHEEAKGDIISLHGEVETFHQEDEQGKQYDEECSEPHQDVKCKQGKGGPEEDLRTNGYTPTSTYSSTIEKPHKLKFRQGKVMENKDAMEGTRFVQLKFKEREDVEGVVEVLITELMKVVLRRQGIQGKKEAAAYNDVIQETVSKLVEKRKSKVKALVGAFETVISLQE</sequence>
<dbReference type="GO" id="GO:0043565">
    <property type="term" value="F:sequence-specific DNA binding"/>
    <property type="evidence" value="ECO:0007669"/>
    <property type="project" value="InterPro"/>
</dbReference>
<dbReference type="Pfam" id="PF07839">
    <property type="entry name" value="CaM_binding"/>
    <property type="match status" value="1"/>
</dbReference>
<dbReference type="GO" id="GO:0005516">
    <property type="term" value="F:calmodulin binding"/>
    <property type="evidence" value="ECO:0007669"/>
    <property type="project" value="InterPro"/>
</dbReference>
<feature type="region of interest" description="Disordered" evidence="1">
    <location>
        <begin position="54"/>
        <end position="83"/>
    </location>
</feature>
<comment type="caution">
    <text evidence="4">The sequence shown here is derived from an EMBL/GenBank/DDBJ whole genome shotgun (WGS) entry which is preliminary data.</text>
</comment>
<evidence type="ECO:0000259" key="2">
    <source>
        <dbReference type="SMART" id="SM00340"/>
    </source>
</evidence>
<evidence type="ECO:0000256" key="1">
    <source>
        <dbReference type="SAM" id="MobiDB-lite"/>
    </source>
</evidence>
<feature type="compositionally biased region" description="Basic and acidic residues" evidence="1">
    <location>
        <begin position="426"/>
        <end position="459"/>
    </location>
</feature>
<dbReference type="InterPro" id="IPR003106">
    <property type="entry name" value="Leu_zip_homeo"/>
</dbReference>
<feature type="compositionally biased region" description="Acidic residues" evidence="1">
    <location>
        <begin position="54"/>
        <end position="65"/>
    </location>
</feature>
<feature type="compositionally biased region" description="Polar residues" evidence="1">
    <location>
        <begin position="461"/>
        <end position="471"/>
    </location>
</feature>
<feature type="region of interest" description="Disordered" evidence="1">
    <location>
        <begin position="304"/>
        <end position="339"/>
    </location>
</feature>
<gene>
    <name evidence="4" type="ORF">CKAN_01135700</name>
</gene>
<proteinExistence type="predicted"/>
<reference evidence="4 5" key="1">
    <citation type="journal article" date="2019" name="Nat. Plants">
        <title>Stout camphor tree genome fills gaps in understanding of flowering plant genome evolution.</title>
        <authorList>
            <person name="Chaw S.M."/>
            <person name="Liu Y.C."/>
            <person name="Wu Y.W."/>
            <person name="Wang H.Y."/>
            <person name="Lin C.I."/>
            <person name="Wu C.S."/>
            <person name="Ke H.M."/>
            <person name="Chang L.Y."/>
            <person name="Hsu C.Y."/>
            <person name="Yang H.T."/>
            <person name="Sudianto E."/>
            <person name="Hsu M.H."/>
            <person name="Wu K.P."/>
            <person name="Wang L.N."/>
            <person name="Leebens-Mack J.H."/>
            <person name="Tsai I.J."/>
        </authorList>
    </citation>
    <scope>NUCLEOTIDE SEQUENCE [LARGE SCALE GENOMIC DNA]</scope>
    <source>
        <strain evidence="5">cv. Chaw 1501</strain>
        <tissue evidence="4">Young leaves</tissue>
    </source>
</reference>
<dbReference type="PANTHER" id="PTHR33349:SF41">
    <property type="entry name" value="EMB|CAB62594.1"/>
    <property type="match status" value="1"/>
</dbReference>
<feature type="region of interest" description="Disordered" evidence="1">
    <location>
        <begin position="204"/>
        <end position="239"/>
    </location>
</feature>
<dbReference type="EMBL" id="QPKB01000004">
    <property type="protein sequence ID" value="RWR82629.1"/>
    <property type="molecule type" value="Genomic_DNA"/>
</dbReference>
<evidence type="ECO:0000313" key="4">
    <source>
        <dbReference type="EMBL" id="RWR82629.1"/>
    </source>
</evidence>